<dbReference type="InterPro" id="IPR010265">
    <property type="entry name" value="Phage_lambda_TipM"/>
</dbReference>
<sequence>MERFPFTPDYGAQADSVLRVRKAQFGEGYTQRSGDGLNPVLRRWALQFSSLTKVDADALESFLRARAGVEPFEFVTPDTAWSVAAQPFGVGDEARTQWLLQRPLSPEMPHLLVPAADWSAPPTVYVAGVAQVAGTAYVLSASGLVTFTAAPAAGAALTFTGAGELVAHVVCEEWHRTAKGFNAYDFTATFQEEAG</sequence>
<proteinExistence type="predicted"/>
<name>A0A3A8KA20_9BACT</name>
<dbReference type="EMBL" id="RAWE01000022">
    <property type="protein sequence ID" value="RKH05068.1"/>
    <property type="molecule type" value="Genomic_DNA"/>
</dbReference>
<protein>
    <recommendedName>
        <fullName evidence="3">DUF2460 domain-containing protein</fullName>
    </recommendedName>
</protein>
<evidence type="ECO:0008006" key="3">
    <source>
        <dbReference type="Google" id="ProtNLM"/>
    </source>
</evidence>
<accession>A0A3A8KA20</accession>
<dbReference type="OrthoDB" id="8607203at2"/>
<comment type="caution">
    <text evidence="1">The sequence shown here is derived from an EMBL/GenBank/DDBJ whole genome shotgun (WGS) entry which is preliminary data.</text>
</comment>
<gene>
    <name evidence="1" type="ORF">D7X32_09125</name>
</gene>
<keyword evidence="2" id="KW-1185">Reference proteome</keyword>
<reference evidence="2" key="1">
    <citation type="submission" date="2018-09" db="EMBL/GenBank/DDBJ databases">
        <authorList>
            <person name="Livingstone P.G."/>
            <person name="Whitworth D.E."/>
        </authorList>
    </citation>
    <scope>NUCLEOTIDE SEQUENCE [LARGE SCALE GENOMIC DNA]</scope>
    <source>
        <strain evidence="2">CA043D</strain>
    </source>
</reference>
<dbReference type="Pfam" id="PF05939">
    <property type="entry name" value="Phage_min_tail"/>
    <property type="match status" value="1"/>
</dbReference>
<dbReference type="Proteomes" id="UP000268313">
    <property type="component" value="Unassembled WGS sequence"/>
</dbReference>
<organism evidence="1 2">
    <name type="scientific">Corallococcus carmarthensis</name>
    <dbReference type="NCBI Taxonomy" id="2316728"/>
    <lineage>
        <taxon>Bacteria</taxon>
        <taxon>Pseudomonadati</taxon>
        <taxon>Myxococcota</taxon>
        <taxon>Myxococcia</taxon>
        <taxon>Myxococcales</taxon>
        <taxon>Cystobacterineae</taxon>
        <taxon>Myxococcaceae</taxon>
        <taxon>Corallococcus</taxon>
    </lineage>
</organism>
<dbReference type="RefSeq" id="WP_120602122.1">
    <property type="nucleotide sequence ID" value="NZ_RAWE01000022.1"/>
</dbReference>
<evidence type="ECO:0000313" key="1">
    <source>
        <dbReference type="EMBL" id="RKH05068.1"/>
    </source>
</evidence>
<dbReference type="AlphaFoldDB" id="A0A3A8KA20"/>
<evidence type="ECO:0000313" key="2">
    <source>
        <dbReference type="Proteomes" id="UP000268313"/>
    </source>
</evidence>